<evidence type="ECO:0000313" key="3">
    <source>
        <dbReference type="Proteomes" id="UP001239462"/>
    </source>
</evidence>
<dbReference type="PROSITE" id="PS50112">
    <property type="entry name" value="PAS"/>
    <property type="match status" value="1"/>
</dbReference>
<name>A0ABT7PQK4_9BACT</name>
<organism evidence="2 3">
    <name type="scientific">Roseiconus lacunae</name>
    <dbReference type="NCBI Taxonomy" id="2605694"/>
    <lineage>
        <taxon>Bacteria</taxon>
        <taxon>Pseudomonadati</taxon>
        <taxon>Planctomycetota</taxon>
        <taxon>Planctomycetia</taxon>
        <taxon>Pirellulales</taxon>
        <taxon>Pirellulaceae</taxon>
        <taxon>Roseiconus</taxon>
    </lineage>
</organism>
<dbReference type="SUPFAM" id="SSF55785">
    <property type="entry name" value="PYP-like sensor domain (PAS domain)"/>
    <property type="match status" value="1"/>
</dbReference>
<dbReference type="InterPro" id="IPR013655">
    <property type="entry name" value="PAS_fold_3"/>
</dbReference>
<protein>
    <submittedName>
        <fullName evidence="2">PAS domain-containing protein</fullName>
    </submittedName>
</protein>
<reference evidence="2 3" key="1">
    <citation type="submission" date="2023-06" db="EMBL/GenBank/DDBJ databases">
        <title>Roseiconus lacunae JC819 isolated from Gulf of Mannar region, Tamil Nadu.</title>
        <authorList>
            <person name="Pk S."/>
            <person name="Ch S."/>
            <person name="Ch V.R."/>
        </authorList>
    </citation>
    <scope>NUCLEOTIDE SEQUENCE [LARGE SCALE GENOMIC DNA]</scope>
    <source>
        <strain evidence="2 3">JC819</strain>
    </source>
</reference>
<evidence type="ECO:0000259" key="1">
    <source>
        <dbReference type="PROSITE" id="PS50112"/>
    </source>
</evidence>
<dbReference type="Proteomes" id="UP001239462">
    <property type="component" value="Unassembled WGS sequence"/>
</dbReference>
<dbReference type="Pfam" id="PF08447">
    <property type="entry name" value="PAS_3"/>
    <property type="match status" value="1"/>
</dbReference>
<feature type="domain" description="PAS" evidence="1">
    <location>
        <begin position="31"/>
        <end position="82"/>
    </location>
</feature>
<comment type="caution">
    <text evidence="2">The sequence shown here is derived from an EMBL/GenBank/DDBJ whole genome shotgun (WGS) entry which is preliminary data.</text>
</comment>
<gene>
    <name evidence="2" type="ORF">QTN89_25270</name>
</gene>
<keyword evidence="3" id="KW-1185">Reference proteome</keyword>
<dbReference type="InterPro" id="IPR000014">
    <property type="entry name" value="PAS"/>
</dbReference>
<dbReference type="InterPro" id="IPR035965">
    <property type="entry name" value="PAS-like_dom_sf"/>
</dbReference>
<dbReference type="EMBL" id="JASZZN010000026">
    <property type="protein sequence ID" value="MDM4018789.1"/>
    <property type="molecule type" value="Genomic_DNA"/>
</dbReference>
<evidence type="ECO:0000313" key="2">
    <source>
        <dbReference type="EMBL" id="MDM4018789.1"/>
    </source>
</evidence>
<accession>A0ABT7PQK4</accession>
<dbReference type="Gene3D" id="3.30.450.20">
    <property type="entry name" value="PAS domain"/>
    <property type="match status" value="1"/>
</dbReference>
<dbReference type="NCBIfam" id="TIGR00229">
    <property type="entry name" value="sensory_box"/>
    <property type="match status" value="1"/>
</dbReference>
<dbReference type="CDD" id="cd00130">
    <property type="entry name" value="PAS"/>
    <property type="match status" value="1"/>
</dbReference>
<dbReference type="RefSeq" id="WP_200836580.1">
    <property type="nucleotide sequence ID" value="NZ_JASZZN010000026.1"/>
</dbReference>
<sequence length="179" mass="20421">MTATSLIQTSITPTGHERTFAESEIIVSKTDLKGVITYANHVFTRISGFTEAELLGRPHNIIRHPDMPRCVFKLLWDVIAEGQEIFAYVVNLCKNGDHYWVLAHVTPSFDNSGNIISYHSSRRKPDPEKVAKVIPLYKQLIECEASYPDWREGMQASTDLMRQVLRDAGMQYDEFVFSL</sequence>
<proteinExistence type="predicted"/>